<gene>
    <name evidence="1" type="ORF">Tci_048009</name>
</gene>
<protein>
    <submittedName>
        <fullName evidence="1">Copia protein</fullName>
    </submittedName>
</protein>
<organism evidence="1">
    <name type="scientific">Tanacetum cinerariifolium</name>
    <name type="common">Dalmatian daisy</name>
    <name type="synonym">Chrysanthemum cinerariifolium</name>
    <dbReference type="NCBI Taxonomy" id="118510"/>
    <lineage>
        <taxon>Eukaryota</taxon>
        <taxon>Viridiplantae</taxon>
        <taxon>Streptophyta</taxon>
        <taxon>Embryophyta</taxon>
        <taxon>Tracheophyta</taxon>
        <taxon>Spermatophyta</taxon>
        <taxon>Magnoliopsida</taxon>
        <taxon>eudicotyledons</taxon>
        <taxon>Gunneridae</taxon>
        <taxon>Pentapetalae</taxon>
        <taxon>asterids</taxon>
        <taxon>campanulids</taxon>
        <taxon>Asterales</taxon>
        <taxon>Asteraceae</taxon>
        <taxon>Asteroideae</taxon>
        <taxon>Anthemideae</taxon>
        <taxon>Anthemidinae</taxon>
        <taxon>Tanacetum</taxon>
    </lineage>
</organism>
<dbReference type="AlphaFoldDB" id="A0A6L2MPW5"/>
<dbReference type="EMBL" id="BKCJ010007198">
    <property type="protein sequence ID" value="GEU76031.1"/>
    <property type="molecule type" value="Genomic_DNA"/>
</dbReference>
<reference evidence="1" key="1">
    <citation type="journal article" date="2019" name="Sci. Rep.">
        <title>Draft genome of Tanacetum cinerariifolium, the natural source of mosquito coil.</title>
        <authorList>
            <person name="Yamashiro T."/>
            <person name="Shiraishi A."/>
            <person name="Satake H."/>
            <person name="Nakayama K."/>
        </authorList>
    </citation>
    <scope>NUCLEOTIDE SEQUENCE</scope>
</reference>
<accession>A0A6L2MPW5</accession>
<sequence length="156" mass="17890">MPSIEGYYEENVDHMEQTDKLVQATMDSLDKTTAFDKSALHAPIPEQASSQSLGRKRNHVELEPEIKVPRLECNRDLPKCVPFVNNVVIEEPEYGIFFIAVLGDQAFQRWNDIHKVEVDSLVSYLMMASTIKTLENARFCMKLKKLIAKHPDQENI</sequence>
<proteinExistence type="predicted"/>
<evidence type="ECO:0000313" key="1">
    <source>
        <dbReference type="EMBL" id="GEU76031.1"/>
    </source>
</evidence>
<name>A0A6L2MPW5_TANCI</name>
<comment type="caution">
    <text evidence="1">The sequence shown here is derived from an EMBL/GenBank/DDBJ whole genome shotgun (WGS) entry which is preliminary data.</text>
</comment>